<protein>
    <submittedName>
        <fullName evidence="1">Uncharacterized protein</fullName>
    </submittedName>
</protein>
<gene>
    <name evidence="1" type="ORF">AKJ51_02470</name>
</gene>
<organism evidence="1 2">
    <name type="scientific">candidate division MSBL1 archaeon SCGC-AAA382A20</name>
    <dbReference type="NCBI Taxonomy" id="1698280"/>
    <lineage>
        <taxon>Archaea</taxon>
        <taxon>Methanobacteriati</taxon>
        <taxon>Methanobacteriota</taxon>
        <taxon>candidate division MSBL1</taxon>
    </lineage>
</organism>
<sequence length="65" mass="7588">MISAIMPTVKPFSFPPITITYLDIFVFTIESSISKPFLVNALKIKFQPWNEIYIQILIEIKRNEV</sequence>
<keyword evidence="2" id="KW-1185">Reference proteome</keyword>
<comment type="caution">
    <text evidence="1">The sequence shown here is derived from an EMBL/GenBank/DDBJ whole genome shotgun (WGS) entry which is preliminary data.</text>
</comment>
<name>A0A133VKH3_9EURY</name>
<dbReference type="AlphaFoldDB" id="A0A133VKH3"/>
<accession>A0A133VKH3</accession>
<proteinExistence type="predicted"/>
<dbReference type="EMBL" id="LHYE01000023">
    <property type="protein sequence ID" value="KXB06942.1"/>
    <property type="molecule type" value="Genomic_DNA"/>
</dbReference>
<reference evidence="1 2" key="1">
    <citation type="journal article" date="2016" name="Sci. Rep.">
        <title>Metabolic traits of an uncultured archaeal lineage -MSBL1- from brine pools of the Red Sea.</title>
        <authorList>
            <person name="Mwirichia R."/>
            <person name="Alam I."/>
            <person name="Rashid M."/>
            <person name="Vinu M."/>
            <person name="Ba-Alawi W."/>
            <person name="Anthony Kamau A."/>
            <person name="Kamanda Ngugi D."/>
            <person name="Goker M."/>
            <person name="Klenk H.P."/>
            <person name="Bajic V."/>
            <person name="Stingl U."/>
        </authorList>
    </citation>
    <scope>NUCLEOTIDE SEQUENCE [LARGE SCALE GENOMIC DNA]</scope>
    <source>
        <strain evidence="1">SCGC-AAA382A20</strain>
    </source>
</reference>
<evidence type="ECO:0000313" key="1">
    <source>
        <dbReference type="EMBL" id="KXB06942.1"/>
    </source>
</evidence>
<evidence type="ECO:0000313" key="2">
    <source>
        <dbReference type="Proteomes" id="UP000070263"/>
    </source>
</evidence>
<dbReference type="Proteomes" id="UP000070263">
    <property type="component" value="Unassembled WGS sequence"/>
</dbReference>